<dbReference type="Gene3D" id="3.40.47.10">
    <property type="match status" value="1"/>
</dbReference>
<dbReference type="Pfam" id="PF00109">
    <property type="entry name" value="ketoacyl-synt"/>
    <property type="match status" value="1"/>
</dbReference>
<comment type="caution">
    <text evidence="2">The sequence shown here is derived from an EMBL/GenBank/DDBJ whole genome shotgun (WGS) entry which is preliminary data.</text>
</comment>
<evidence type="ECO:0000259" key="1">
    <source>
        <dbReference type="Pfam" id="PF00109"/>
    </source>
</evidence>
<feature type="domain" description="Beta-ketoacyl synthase-like N-terminal" evidence="1">
    <location>
        <begin position="133"/>
        <end position="198"/>
    </location>
</feature>
<gene>
    <name evidence="2" type="ORF">Q664_02565</name>
</gene>
<dbReference type="EMBL" id="JPMI01000011">
    <property type="protein sequence ID" value="KFA94430.1"/>
    <property type="molecule type" value="Genomic_DNA"/>
</dbReference>
<dbReference type="GO" id="GO:0016746">
    <property type="term" value="F:acyltransferase activity"/>
    <property type="evidence" value="ECO:0007669"/>
    <property type="project" value="InterPro"/>
</dbReference>
<evidence type="ECO:0000313" key="2">
    <source>
        <dbReference type="EMBL" id="KFA94430.1"/>
    </source>
</evidence>
<dbReference type="InterPro" id="IPR016039">
    <property type="entry name" value="Thiolase-like"/>
</dbReference>
<dbReference type="InterPro" id="IPR014030">
    <property type="entry name" value="Ketoacyl_synth_N"/>
</dbReference>
<dbReference type="SUPFAM" id="SSF53901">
    <property type="entry name" value="Thiolase-like"/>
    <property type="match status" value="1"/>
</dbReference>
<accession>A0A084T145</accession>
<protein>
    <recommendedName>
        <fullName evidence="1">Beta-ketoacyl synthase-like N-terminal domain-containing protein</fullName>
    </recommendedName>
</protein>
<dbReference type="AlphaFoldDB" id="A0A084T145"/>
<evidence type="ECO:0000313" key="3">
    <source>
        <dbReference type="Proteomes" id="UP000028547"/>
    </source>
</evidence>
<dbReference type="Proteomes" id="UP000028547">
    <property type="component" value="Unassembled WGS sequence"/>
</dbReference>
<sequence>MAVLGLGLCTPLGLTTRTTQVEMAAGTVRFFQTEVLDRKGEPLRASRLTLLEPDCTREERMRALATTALLECVKEARVEKTGSLPLVLALPAPGSGPAVDEEPLLRALTAVAAPARLLVRPEGLCREGRAGFFVALARATELLLSGQAERVLVGAVDSLCDPGSLEYLLARGRLLCSSVREGILPGEGAGFVLLKRASALRRDGPRAQGRILALALAQEPRHRLQSEPSLAEGLTAAFRQLHAHPAAGSRRVAHVLSCQTGETFWGHEFNRAYLRNAALMPEPLVAHLVAESLGDLGAGAGAIQLGHALHVLGDLNPEHGQAPRALVYGCSDEGRVGTFIISRET</sequence>
<reference evidence="2 3" key="1">
    <citation type="submission" date="2014-07" db="EMBL/GenBank/DDBJ databases">
        <title>Draft Genome Sequence of Gephyronic Acid Producer, Cystobacter violaceus Strain Cb vi76.</title>
        <authorList>
            <person name="Stevens D.C."/>
            <person name="Young J."/>
            <person name="Carmichael R."/>
            <person name="Tan J."/>
            <person name="Taylor R.E."/>
        </authorList>
    </citation>
    <scope>NUCLEOTIDE SEQUENCE [LARGE SCALE GENOMIC DNA]</scope>
    <source>
        <strain evidence="2 3">Cb vi76</strain>
    </source>
</reference>
<organism evidence="2 3">
    <name type="scientific">Archangium violaceum Cb vi76</name>
    <dbReference type="NCBI Taxonomy" id="1406225"/>
    <lineage>
        <taxon>Bacteria</taxon>
        <taxon>Pseudomonadati</taxon>
        <taxon>Myxococcota</taxon>
        <taxon>Myxococcia</taxon>
        <taxon>Myxococcales</taxon>
        <taxon>Cystobacterineae</taxon>
        <taxon>Archangiaceae</taxon>
        <taxon>Archangium</taxon>
    </lineage>
</organism>
<proteinExistence type="predicted"/>
<name>A0A084T145_9BACT</name>